<comment type="caution">
    <text evidence="2">The sequence shown here is derived from an EMBL/GenBank/DDBJ whole genome shotgun (WGS) entry which is preliminary data.</text>
</comment>
<protein>
    <submittedName>
        <fullName evidence="2">Cold shock domain-containing protein</fullName>
    </submittedName>
</protein>
<dbReference type="OrthoDB" id="4382049at2"/>
<dbReference type="InterPro" id="IPR012340">
    <property type="entry name" value="NA-bd_OB-fold"/>
</dbReference>
<dbReference type="Gene3D" id="2.40.50.140">
    <property type="entry name" value="Nucleic acid-binding proteins"/>
    <property type="match status" value="1"/>
</dbReference>
<dbReference type="RefSeq" id="WP_139645163.1">
    <property type="nucleotide sequence ID" value="NZ_BAAAZS010000098.1"/>
</dbReference>
<name>A0A5C4V1U4_9ACTN</name>
<dbReference type="GO" id="GO:0003676">
    <property type="term" value="F:nucleic acid binding"/>
    <property type="evidence" value="ECO:0007669"/>
    <property type="project" value="InterPro"/>
</dbReference>
<dbReference type="Pfam" id="PF00313">
    <property type="entry name" value="CSD"/>
    <property type="match status" value="1"/>
</dbReference>
<evidence type="ECO:0000313" key="3">
    <source>
        <dbReference type="Proteomes" id="UP000311713"/>
    </source>
</evidence>
<dbReference type="InterPro" id="IPR002059">
    <property type="entry name" value="CSP_DNA-bd"/>
</dbReference>
<dbReference type="InterPro" id="IPR050181">
    <property type="entry name" value="Cold_shock_domain"/>
</dbReference>
<keyword evidence="3" id="KW-1185">Reference proteome</keyword>
<dbReference type="InterPro" id="IPR011129">
    <property type="entry name" value="CSD"/>
</dbReference>
<dbReference type="SMART" id="SM00357">
    <property type="entry name" value="CSP"/>
    <property type="match status" value="1"/>
</dbReference>
<dbReference type="PRINTS" id="PR00050">
    <property type="entry name" value="COLDSHOCK"/>
</dbReference>
<accession>A0A5C4V1U4</accession>
<dbReference type="EMBL" id="VDGT01000009">
    <property type="protein sequence ID" value="TNM29912.1"/>
    <property type="molecule type" value="Genomic_DNA"/>
</dbReference>
<feature type="domain" description="CSD" evidence="1">
    <location>
        <begin position="1"/>
        <end position="65"/>
    </location>
</feature>
<dbReference type="Proteomes" id="UP000311713">
    <property type="component" value="Unassembled WGS sequence"/>
</dbReference>
<sequence length="146" mass="15530">MTQGRVVRFDDIRGYGFIIPDEGGEDVFMHANDLLDDKHLYQPGAVVEFDVAEGERGPKASLVSVVRKGAAAPAEAPQPVAARAEPAAAGGGVVEDGLCDVLSPREFRQELTETLLEGVPSLTAAQILQVRQGVERLARGHGWLAS</sequence>
<gene>
    <name evidence="2" type="ORF">FH715_14375</name>
</gene>
<dbReference type="SUPFAM" id="SSF50249">
    <property type="entry name" value="Nucleic acid-binding proteins"/>
    <property type="match status" value="1"/>
</dbReference>
<dbReference type="PROSITE" id="PS51857">
    <property type="entry name" value="CSD_2"/>
    <property type="match status" value="1"/>
</dbReference>
<dbReference type="CDD" id="cd04458">
    <property type="entry name" value="CSP_CDS"/>
    <property type="match status" value="1"/>
</dbReference>
<organism evidence="2 3">
    <name type="scientific">Streptomyces sedi</name>
    <dbReference type="NCBI Taxonomy" id="555059"/>
    <lineage>
        <taxon>Bacteria</taxon>
        <taxon>Bacillati</taxon>
        <taxon>Actinomycetota</taxon>
        <taxon>Actinomycetes</taxon>
        <taxon>Kitasatosporales</taxon>
        <taxon>Streptomycetaceae</taxon>
        <taxon>Streptomyces</taxon>
    </lineage>
</organism>
<evidence type="ECO:0000313" key="2">
    <source>
        <dbReference type="EMBL" id="TNM29912.1"/>
    </source>
</evidence>
<dbReference type="PANTHER" id="PTHR11544">
    <property type="entry name" value="COLD SHOCK DOMAIN CONTAINING PROTEINS"/>
    <property type="match status" value="1"/>
</dbReference>
<proteinExistence type="predicted"/>
<evidence type="ECO:0000259" key="1">
    <source>
        <dbReference type="PROSITE" id="PS51857"/>
    </source>
</evidence>
<dbReference type="AlphaFoldDB" id="A0A5C4V1U4"/>
<reference evidence="2 3" key="1">
    <citation type="submission" date="2019-06" db="EMBL/GenBank/DDBJ databases">
        <title>Draft genome of Streptomyces sedi sp. JCM16909.</title>
        <authorList>
            <person name="Klykleung N."/>
            <person name="Tanasupawat S."/>
            <person name="Kudo T."/>
            <person name="Yuki M."/>
            <person name="Ohkuma M."/>
        </authorList>
    </citation>
    <scope>NUCLEOTIDE SEQUENCE [LARGE SCALE GENOMIC DNA]</scope>
    <source>
        <strain evidence="2 3">JCM 16909</strain>
    </source>
</reference>